<dbReference type="InterPro" id="IPR013320">
    <property type="entry name" value="ConA-like_dom_sf"/>
</dbReference>
<proteinExistence type="predicted"/>
<dbReference type="KEGG" id="drc:G0Q07_19295"/>
<keyword evidence="2" id="KW-1185">Reference proteome</keyword>
<dbReference type="EMBL" id="CP048409">
    <property type="protein sequence ID" value="QIA09718.1"/>
    <property type="molecule type" value="Genomic_DNA"/>
</dbReference>
<dbReference type="AlphaFoldDB" id="A0A6C0RG80"/>
<dbReference type="Gene3D" id="2.60.120.200">
    <property type="match status" value="1"/>
</dbReference>
<dbReference type="SUPFAM" id="SSF49899">
    <property type="entry name" value="Concanavalin A-like lectins/glucanases"/>
    <property type="match status" value="1"/>
</dbReference>
<gene>
    <name evidence="1" type="ORF">G0Q07_19295</name>
</gene>
<accession>A0A6C0RG80</accession>
<dbReference type="RefSeq" id="WP_163348687.1">
    <property type="nucleotide sequence ID" value="NZ_CP048409.1"/>
</dbReference>
<dbReference type="Proteomes" id="UP000474630">
    <property type="component" value="Chromosome"/>
</dbReference>
<dbReference type="GO" id="GO:0004553">
    <property type="term" value="F:hydrolase activity, hydrolyzing O-glycosyl compounds"/>
    <property type="evidence" value="ECO:0007669"/>
    <property type="project" value="UniProtKB-ARBA"/>
</dbReference>
<dbReference type="GO" id="GO:0005975">
    <property type="term" value="P:carbohydrate metabolic process"/>
    <property type="evidence" value="ECO:0007669"/>
    <property type="project" value="UniProtKB-ARBA"/>
</dbReference>
<name>A0A6C0RG80_9BACT</name>
<protein>
    <submittedName>
        <fullName evidence="1">Uncharacterized protein</fullName>
    </submittedName>
</protein>
<reference evidence="1 2" key="1">
    <citation type="submission" date="2020-02" db="EMBL/GenBank/DDBJ databases">
        <title>Genome sequencing for Draconibacterium sp. strain M1.</title>
        <authorList>
            <person name="Park S.-J."/>
        </authorList>
    </citation>
    <scope>NUCLEOTIDE SEQUENCE [LARGE SCALE GENOMIC DNA]</scope>
    <source>
        <strain evidence="1 2">M1</strain>
    </source>
</reference>
<evidence type="ECO:0000313" key="2">
    <source>
        <dbReference type="Proteomes" id="UP000474630"/>
    </source>
</evidence>
<organism evidence="1 2">
    <name type="scientific">Draconibacterium halophilum</name>
    <dbReference type="NCBI Taxonomy" id="2706887"/>
    <lineage>
        <taxon>Bacteria</taxon>
        <taxon>Pseudomonadati</taxon>
        <taxon>Bacteroidota</taxon>
        <taxon>Bacteroidia</taxon>
        <taxon>Marinilabiliales</taxon>
        <taxon>Prolixibacteraceae</taxon>
        <taxon>Draconibacterium</taxon>
    </lineage>
</organism>
<evidence type="ECO:0000313" key="1">
    <source>
        <dbReference type="EMBL" id="QIA09718.1"/>
    </source>
</evidence>
<dbReference type="PROSITE" id="PS51257">
    <property type="entry name" value="PROKAR_LIPOPROTEIN"/>
    <property type="match status" value="1"/>
</dbReference>
<sequence length="662" mass="77175">MNKLFQFILLMGTISSILYSCSNTTDSIIRNFNPLTNLGGNDTVSFTMDLDNAIVDGIIIPTSNQTRDGSFSFSFEIDNPNSDNQYYYKIYYQNSSYKFPEEKNGAIHPYCHENFYGSWEDVSTGFKTVNGYSVTDEFRIVGNPRDERLYYGGDMSKQVFSKERIENLKNSMRNTPEWIKSIQAKAEKENRDIEQQLFLDALWMIKDESRKGDFNHRWKRNPRVGNYEFMLVVADEAAYEKIPDYIKNVGQTDGNGSFINPFYYFRNGEGSKMEGVSVVTSERVLKVSATIDPAKGLYINPAQQRDENIDTQYQSDMCNSTENLYENAHFEQYSHAIDRGYTMRNVPLIRDVIDESYSQDDFFGAMERYDSTELIVGHSFNSQTPCETAYIEDGALTLINPGNVEGEELRKQNVGAKTRIGFTYGKFRGKIKFPRQLNNDNVWNGLTNAFWLIYQDEAEWNNRRPAESDGYIPKGEDGEESLEKKQKNYFYSEIDIEIVKTSPTWDNEEFLKDDDRESDNVMFCCTNWDLANQDPKKFFKGVDNISFKDKTFELHRWTDHYKAVTSKYPIKNDKLYDPDFFYYEIEWKPTEIIWRAGPTPDNMELCGYMNDKYTSIPNNQMLCIITQEFHYAEWWPFQPFSQNGVPFPKNDIEGKVYEIVVE</sequence>